<reference evidence="3" key="1">
    <citation type="submission" date="2021-12" db="EMBL/GenBank/DDBJ databases">
        <title>Convergent genome expansion in fungi linked to evolution of root-endophyte symbiosis.</title>
        <authorList>
            <consortium name="DOE Joint Genome Institute"/>
            <person name="Ke Y.-H."/>
            <person name="Bonito G."/>
            <person name="Liao H.-L."/>
            <person name="Looney B."/>
            <person name="Rojas-Flechas A."/>
            <person name="Nash J."/>
            <person name="Hameed K."/>
            <person name="Schadt C."/>
            <person name="Martin F."/>
            <person name="Crous P.W."/>
            <person name="Miettinen O."/>
            <person name="Magnuson J.K."/>
            <person name="Labbe J."/>
            <person name="Jacobson D."/>
            <person name="Doktycz M.J."/>
            <person name="Veneault-Fourrey C."/>
            <person name="Kuo A."/>
            <person name="Mondo S."/>
            <person name="Calhoun S."/>
            <person name="Riley R."/>
            <person name="Ohm R."/>
            <person name="LaButti K."/>
            <person name="Andreopoulos B."/>
            <person name="Pangilinan J."/>
            <person name="Nolan M."/>
            <person name="Tritt A."/>
            <person name="Clum A."/>
            <person name="Lipzen A."/>
            <person name="Daum C."/>
            <person name="Barry K."/>
            <person name="Grigoriev I.V."/>
            <person name="Vilgalys R."/>
        </authorList>
    </citation>
    <scope>NUCLEOTIDE SEQUENCE</scope>
    <source>
        <strain evidence="3">PMI_201</strain>
    </source>
</reference>
<keyword evidence="3" id="KW-0503">Monooxygenase</keyword>
<dbReference type="EMBL" id="JAJTJA010000017">
    <property type="protein sequence ID" value="KAH8688726.1"/>
    <property type="molecule type" value="Genomic_DNA"/>
</dbReference>
<dbReference type="Pfam" id="PF00067">
    <property type="entry name" value="p450"/>
    <property type="match status" value="1"/>
</dbReference>
<protein>
    <submittedName>
        <fullName evidence="3">Cytochrome P450 monooxygenase</fullName>
    </submittedName>
</protein>
<dbReference type="GO" id="GO:0005506">
    <property type="term" value="F:iron ion binding"/>
    <property type="evidence" value="ECO:0007669"/>
    <property type="project" value="InterPro"/>
</dbReference>
<dbReference type="PANTHER" id="PTHR24305">
    <property type="entry name" value="CYTOCHROME P450"/>
    <property type="match status" value="1"/>
</dbReference>
<dbReference type="InterPro" id="IPR002401">
    <property type="entry name" value="Cyt_P450_E_grp-I"/>
</dbReference>
<keyword evidence="4" id="KW-1185">Reference proteome</keyword>
<proteinExistence type="predicted"/>
<dbReference type="CDD" id="cd11069">
    <property type="entry name" value="CYP_FUM15-like"/>
    <property type="match status" value="1"/>
</dbReference>
<dbReference type="Gene3D" id="1.10.630.10">
    <property type="entry name" value="Cytochrome P450"/>
    <property type="match status" value="1"/>
</dbReference>
<keyword evidence="2" id="KW-0812">Transmembrane</keyword>
<sequence length="528" mass="59312">MGLRVFDLQFVAFLATAILSLISILYFYILILYPTIFTPLRDIPTPPGRSLLTGATLRLPGGPHTHDPRYWRETIPNDGLIRFYLVGGRERLLVTSAKALSEILVTKASHFVKPEFVRRRLYYVTGNGLLLAEGEEHSVQRKSFMPVFSFRHVKDLYPIFWSKARELTEVLADQIAINNSKKTKRVIEMRQWTSRATLDIVGLAGMDHDFGSLKDPHSQIIQQYKKMQQSPSLFETLFGVLLSPFAAVKDASVVLRVPTRRMKEIKEASRFIRNVCRAIIREKQDKADQSSSQIGIDLISVALKSDTFSNDALVDQMMTFLAAGHGTTSVALQWSVYALCKHQDVQQRLRQEICEQLPLVTDDNVGISASDIDRLAYLRAFCNEVLRFWPPVPSTIRESLHDTTVAGHYIPKGTIFSISPAVTNHDAELWGPDANVFDPERWMREGCANSGGVKNSHGFLTFIHGPRSCIGDKFARAELACLVAAIVGRFHFELEDQDKVEMFTKGGISAAPADGIRVYIEVVDGWQA</sequence>
<keyword evidence="1" id="KW-0349">Heme</keyword>
<feature type="transmembrane region" description="Helical" evidence="2">
    <location>
        <begin position="12"/>
        <end position="33"/>
    </location>
</feature>
<evidence type="ECO:0000313" key="4">
    <source>
        <dbReference type="Proteomes" id="UP001201262"/>
    </source>
</evidence>
<dbReference type="GO" id="GO:0016705">
    <property type="term" value="F:oxidoreductase activity, acting on paired donors, with incorporation or reduction of molecular oxygen"/>
    <property type="evidence" value="ECO:0007669"/>
    <property type="project" value="InterPro"/>
</dbReference>
<organism evidence="3 4">
    <name type="scientific">Talaromyces proteolyticus</name>
    <dbReference type="NCBI Taxonomy" id="1131652"/>
    <lineage>
        <taxon>Eukaryota</taxon>
        <taxon>Fungi</taxon>
        <taxon>Dikarya</taxon>
        <taxon>Ascomycota</taxon>
        <taxon>Pezizomycotina</taxon>
        <taxon>Eurotiomycetes</taxon>
        <taxon>Eurotiomycetidae</taxon>
        <taxon>Eurotiales</taxon>
        <taxon>Trichocomaceae</taxon>
        <taxon>Talaromyces</taxon>
        <taxon>Talaromyces sect. Bacilispori</taxon>
    </lineage>
</organism>
<dbReference type="PRINTS" id="PR00385">
    <property type="entry name" value="P450"/>
</dbReference>
<dbReference type="Proteomes" id="UP001201262">
    <property type="component" value="Unassembled WGS sequence"/>
</dbReference>
<dbReference type="RefSeq" id="XP_046065198.1">
    <property type="nucleotide sequence ID" value="XM_046221359.1"/>
</dbReference>
<gene>
    <name evidence="3" type="ORF">BGW36DRAFT_434022</name>
</gene>
<keyword evidence="1" id="KW-0479">Metal-binding</keyword>
<keyword evidence="3" id="KW-0560">Oxidoreductase</keyword>
<accession>A0AAD4PRE6</accession>
<keyword evidence="2" id="KW-1133">Transmembrane helix</keyword>
<dbReference type="PANTHER" id="PTHR24305:SF227">
    <property type="entry name" value="P450, PUTATIVE (EUROFUNG)-RELATED"/>
    <property type="match status" value="1"/>
</dbReference>
<name>A0AAD4PRE6_9EURO</name>
<evidence type="ECO:0000256" key="2">
    <source>
        <dbReference type="SAM" id="Phobius"/>
    </source>
</evidence>
<keyword evidence="2" id="KW-0472">Membrane</keyword>
<dbReference type="InterPro" id="IPR050121">
    <property type="entry name" value="Cytochrome_P450_monoxygenase"/>
</dbReference>
<dbReference type="GeneID" id="70251646"/>
<dbReference type="PRINTS" id="PR00463">
    <property type="entry name" value="EP450I"/>
</dbReference>
<dbReference type="InterPro" id="IPR001128">
    <property type="entry name" value="Cyt_P450"/>
</dbReference>
<evidence type="ECO:0000313" key="3">
    <source>
        <dbReference type="EMBL" id="KAH8688726.1"/>
    </source>
</evidence>
<dbReference type="SUPFAM" id="SSF48264">
    <property type="entry name" value="Cytochrome P450"/>
    <property type="match status" value="1"/>
</dbReference>
<keyword evidence="1" id="KW-0408">Iron</keyword>
<dbReference type="FunFam" id="1.10.630.10:FF:000051">
    <property type="entry name" value="Cytochrome P450 monooxygenase (Fum15)"/>
    <property type="match status" value="1"/>
</dbReference>
<comment type="caution">
    <text evidence="3">The sequence shown here is derived from an EMBL/GenBank/DDBJ whole genome shotgun (WGS) entry which is preliminary data.</text>
</comment>
<dbReference type="GO" id="GO:0020037">
    <property type="term" value="F:heme binding"/>
    <property type="evidence" value="ECO:0007669"/>
    <property type="project" value="InterPro"/>
</dbReference>
<dbReference type="InterPro" id="IPR036396">
    <property type="entry name" value="Cyt_P450_sf"/>
</dbReference>
<dbReference type="GO" id="GO:0004497">
    <property type="term" value="F:monooxygenase activity"/>
    <property type="evidence" value="ECO:0007669"/>
    <property type="project" value="UniProtKB-KW"/>
</dbReference>
<feature type="binding site" description="axial binding residue" evidence="1">
    <location>
        <position position="469"/>
    </location>
    <ligand>
        <name>heme</name>
        <dbReference type="ChEBI" id="CHEBI:30413"/>
    </ligand>
    <ligandPart>
        <name>Fe</name>
        <dbReference type="ChEBI" id="CHEBI:18248"/>
    </ligandPart>
</feature>
<comment type="cofactor">
    <cofactor evidence="1">
        <name>heme</name>
        <dbReference type="ChEBI" id="CHEBI:30413"/>
    </cofactor>
</comment>
<evidence type="ECO:0000256" key="1">
    <source>
        <dbReference type="PIRSR" id="PIRSR602401-1"/>
    </source>
</evidence>
<dbReference type="AlphaFoldDB" id="A0AAD4PRE6"/>